<keyword evidence="2" id="KW-0539">Nucleus</keyword>
<feature type="domain" description="Rad21/Rec8-like protein N-terminal" evidence="4">
    <location>
        <begin position="1"/>
        <end position="118"/>
    </location>
</feature>
<dbReference type="PANTHER" id="PTHR12585">
    <property type="entry name" value="SCC1 / RAD21 FAMILY MEMBER"/>
    <property type="match status" value="1"/>
</dbReference>
<dbReference type="RefSeq" id="XP_026272371.2">
    <property type="nucleotide sequence ID" value="XM_026416586.2"/>
</dbReference>
<dbReference type="OrthoDB" id="10071381at2759"/>
<proteinExistence type="predicted"/>
<comment type="subcellular location">
    <subcellularLocation>
        <location evidence="1">Nucleus</location>
    </subcellularLocation>
</comment>
<keyword evidence="5" id="KW-1185">Reference proteome</keyword>
<dbReference type="GO" id="GO:0005634">
    <property type="term" value="C:nucleus"/>
    <property type="evidence" value="ECO:0007669"/>
    <property type="project" value="UniProtKB-SubCell"/>
</dbReference>
<gene>
    <name evidence="6 7" type="primary">LOC113202391</name>
</gene>
<evidence type="ECO:0000256" key="3">
    <source>
        <dbReference type="SAM" id="MobiDB-lite"/>
    </source>
</evidence>
<dbReference type="AlphaFoldDB" id="A0A6J1RVJ2"/>
<dbReference type="Proteomes" id="UP000504606">
    <property type="component" value="Unplaced"/>
</dbReference>
<evidence type="ECO:0000313" key="7">
    <source>
        <dbReference type="RefSeq" id="XP_026272371.2"/>
    </source>
</evidence>
<feature type="region of interest" description="Disordered" evidence="3">
    <location>
        <begin position="544"/>
        <end position="607"/>
    </location>
</feature>
<feature type="compositionally biased region" description="Basic and acidic residues" evidence="3">
    <location>
        <begin position="570"/>
        <end position="584"/>
    </location>
</feature>
<evidence type="ECO:0000313" key="5">
    <source>
        <dbReference type="Proteomes" id="UP000504606"/>
    </source>
</evidence>
<dbReference type="GO" id="GO:0051177">
    <property type="term" value="P:meiotic sister chromatid cohesion"/>
    <property type="evidence" value="ECO:0007669"/>
    <property type="project" value="TreeGrafter"/>
</dbReference>
<dbReference type="GO" id="GO:0003682">
    <property type="term" value="F:chromatin binding"/>
    <property type="evidence" value="ECO:0007669"/>
    <property type="project" value="TreeGrafter"/>
</dbReference>
<dbReference type="PANTHER" id="PTHR12585:SF27">
    <property type="entry name" value="MEIOTIC RECOMBINATION PROTEIN REC8 HOMOLOG"/>
    <property type="match status" value="1"/>
</dbReference>
<dbReference type="Pfam" id="PF04825">
    <property type="entry name" value="Rad21_Rec8_N"/>
    <property type="match status" value="1"/>
</dbReference>
<dbReference type="InterPro" id="IPR039781">
    <property type="entry name" value="Rad21/Rec8-like"/>
</dbReference>
<evidence type="ECO:0000259" key="4">
    <source>
        <dbReference type="Pfam" id="PF04825"/>
    </source>
</evidence>
<accession>A0A6J1RVJ2</accession>
<dbReference type="GO" id="GO:0006302">
    <property type="term" value="P:double-strand break repair"/>
    <property type="evidence" value="ECO:0007669"/>
    <property type="project" value="TreeGrafter"/>
</dbReference>
<evidence type="ECO:0000256" key="2">
    <source>
        <dbReference type="ARBA" id="ARBA00023242"/>
    </source>
</evidence>
<protein>
    <submittedName>
        <fullName evidence="6 7">Uncharacterized protein LOC113202391</fullName>
    </submittedName>
</protein>
<dbReference type="InterPro" id="IPR006910">
    <property type="entry name" value="Rad21_Rec8_N"/>
</dbReference>
<reference evidence="6 7" key="1">
    <citation type="submission" date="2025-04" db="UniProtKB">
        <authorList>
            <consortium name="RefSeq"/>
        </authorList>
    </citation>
    <scope>IDENTIFICATION</scope>
    <source>
        <tissue evidence="6 7">Whole organism</tissue>
    </source>
</reference>
<sequence length="890" mass="100739">MFFFPELLKKHSRYFPVWIAATQQSTALRKFLPPRKVREIRVHAIVEEILKAFIQSYPSVPRSRLTHFSLYLSSKLMFGSCVVLQKQAAILFCDIADVFKNIKLTRWSKEKNALVVQTSKKTKPILRKDPFSLCYESAEDEEAVDWTVVPLSEVSFLADCVDDEENDALNFCNSVPEASITLVEDYNFSTPLEDLRFGDEDVERHPVYGLPTSDIYGTSSAIIIEVNEDQIPLTERNVMPDEILAGNDVTRRSDASLNKSSEHMNPYVLYHDNLVEDSTGQHFETDPSDIYLQTTICPADTDSRPKDLSQHHDGSLPCTTEQSIEASVVRLNDSNRIVRSPPLLHNLPSFANEQTGEAIADVCQPQDQICIDVIADPHINEVDHRSQHETDTDLITGQVGESNTIPQGEVHTDFVDHHVGDFTTPPRDGRADLITEQIHDISEELPDLEDTPRTIRRKRRHFDNIIEITNREFQKRLESGAVDTVLNNTINDGHVIYEKSCLTQPGRKYAKTLWGLVERNFRTHPMPTIDLRNPFPRLQMQSTVHESHRLETEDMPENNPSLPDLMTLESSRKRSSEEDKEIQKSTRAKRMKPSEAVQVEQSVAEKERDTVIEDFETSGNTHQNVQSDIPTTNILDSLHETTVPQESRISDADLFVQDHPQSELPWCNIYDSLPHEHHETTVPPVARNSDADLPVRDLNELPVELPVFDGFQSSEQPRTNLPVSDEIVNVNLLDRELPQSELAAEPPIRSSPHQSRQPETTWLPTGVPAADLFIEQPEHDFIEEELREIFEPSNEPGNVTANSVPPANSISPSPSTFEKDVCAQIEILAENANVSTISMDVLCPREATRRRRVGKIFESLLALNLQGKIELSQQLDGVTIPPIQIKKLNE</sequence>
<evidence type="ECO:0000313" key="6">
    <source>
        <dbReference type="RefSeq" id="XP_026272368.2"/>
    </source>
</evidence>
<evidence type="ECO:0000256" key="1">
    <source>
        <dbReference type="ARBA" id="ARBA00004123"/>
    </source>
</evidence>
<dbReference type="KEGG" id="foc:113202391"/>
<dbReference type="GeneID" id="113202391"/>
<dbReference type="RefSeq" id="XP_026272368.2">
    <property type="nucleotide sequence ID" value="XM_026416583.2"/>
</dbReference>
<organism evidence="5 6">
    <name type="scientific">Frankliniella occidentalis</name>
    <name type="common">Western flower thrips</name>
    <name type="synonym">Euthrips occidentalis</name>
    <dbReference type="NCBI Taxonomy" id="133901"/>
    <lineage>
        <taxon>Eukaryota</taxon>
        <taxon>Metazoa</taxon>
        <taxon>Ecdysozoa</taxon>
        <taxon>Arthropoda</taxon>
        <taxon>Hexapoda</taxon>
        <taxon>Insecta</taxon>
        <taxon>Pterygota</taxon>
        <taxon>Neoptera</taxon>
        <taxon>Paraneoptera</taxon>
        <taxon>Thysanoptera</taxon>
        <taxon>Terebrantia</taxon>
        <taxon>Thripoidea</taxon>
        <taxon>Thripidae</taxon>
        <taxon>Frankliniella</taxon>
    </lineage>
</organism>
<dbReference type="GO" id="GO:0030893">
    <property type="term" value="C:meiotic cohesin complex"/>
    <property type="evidence" value="ECO:0007669"/>
    <property type="project" value="TreeGrafter"/>
</dbReference>
<name>A0A6J1RVJ2_FRAOC</name>